<dbReference type="EMBL" id="CP023692">
    <property type="protein sequence ID" value="QEV48708.1"/>
    <property type="molecule type" value="Genomic_DNA"/>
</dbReference>
<organism evidence="2 3">
    <name type="scientific">Streptomyces vinaceus</name>
    <dbReference type="NCBI Taxonomy" id="1960"/>
    <lineage>
        <taxon>Bacteria</taxon>
        <taxon>Bacillati</taxon>
        <taxon>Actinomycetota</taxon>
        <taxon>Actinomycetes</taxon>
        <taxon>Kitasatosporales</taxon>
        <taxon>Streptomycetaceae</taxon>
        <taxon>Streptomyces</taxon>
    </lineage>
</organism>
<sequence length="276" mass="30542">MDEQAWEREFAGRDRTPEHRDRSPGPREQLPAARDRLPGDRLPGDRLPAGQDEGPAGVTQIHEPGALPVDPAFPLRQAAWELLPQEVRAKTLEKAGRTLLWWARVYTDRAPFALVLGDRGLCRVEPVYRDGRAAEHRGERARVEPGSLVSRSFDGRPRQTGGAGSGGAAAPGRPGAPVERLVLDPPDAQGVLGHFPLDVQDFLQRPFLAGPRAVTAEWYYEETAEPGHTDLFVLLCLSTDRHVTAVEARRTLDRGATPDRARWHAITCHRARLTPR</sequence>
<evidence type="ECO:0000313" key="3">
    <source>
        <dbReference type="Proteomes" id="UP000325563"/>
    </source>
</evidence>
<dbReference type="RefSeq" id="WP_150529478.1">
    <property type="nucleotide sequence ID" value="NZ_BNBW01000003.1"/>
</dbReference>
<keyword evidence="3" id="KW-1185">Reference proteome</keyword>
<proteinExistence type="predicted"/>
<accession>A0A5J6JMM1</accession>
<evidence type="ECO:0000313" key="2">
    <source>
        <dbReference type="EMBL" id="QEV48708.1"/>
    </source>
</evidence>
<feature type="region of interest" description="Disordered" evidence="1">
    <location>
        <begin position="135"/>
        <end position="177"/>
    </location>
</feature>
<reference evidence="2 3" key="1">
    <citation type="submission" date="2017-09" db="EMBL/GenBank/DDBJ databases">
        <authorList>
            <person name="Lee N."/>
            <person name="Cho B.-K."/>
        </authorList>
    </citation>
    <scope>NUCLEOTIDE SEQUENCE [LARGE SCALE GENOMIC DNA]</scope>
    <source>
        <strain evidence="2 3">ATCC 27476</strain>
    </source>
</reference>
<dbReference type="Proteomes" id="UP000325563">
    <property type="component" value="Chromosome"/>
</dbReference>
<feature type="compositionally biased region" description="Basic and acidic residues" evidence="1">
    <location>
        <begin position="33"/>
        <end position="44"/>
    </location>
</feature>
<evidence type="ECO:0000256" key="1">
    <source>
        <dbReference type="SAM" id="MobiDB-lite"/>
    </source>
</evidence>
<protein>
    <submittedName>
        <fullName evidence="2">Uncharacterized protein</fullName>
    </submittedName>
</protein>
<name>A0A5J6JMM1_STRVI</name>
<feature type="region of interest" description="Disordered" evidence="1">
    <location>
        <begin position="1"/>
        <end position="55"/>
    </location>
</feature>
<dbReference type="AlphaFoldDB" id="A0A5J6JMM1"/>
<dbReference type="KEGG" id="svn:CP980_29755"/>
<dbReference type="GeneID" id="95614732"/>
<feature type="compositionally biased region" description="Basic and acidic residues" evidence="1">
    <location>
        <begin position="1"/>
        <end position="25"/>
    </location>
</feature>
<gene>
    <name evidence="2" type="ORF">CP980_29755</name>
</gene>